<evidence type="ECO:0000256" key="3">
    <source>
        <dbReference type="ARBA" id="ARBA00004223"/>
    </source>
</evidence>
<comment type="function">
    <text evidence="8">SNARE involved in targeting and fusion of ER-derived transport vesicles with the Golgi complex as well as Golgi-derived retrograde transport vesicles with the ER.</text>
</comment>
<comment type="subcellular location">
    <subcellularLocation>
        <location evidence="1">Endoplasmic reticulum membrane</location>
        <topology evidence="1">Single-pass type IV membrane protein</topology>
    </subcellularLocation>
    <subcellularLocation>
        <location evidence="9">Golgi apparatus</location>
        <location evidence="9">cis-Golgi network membrane</location>
    </subcellularLocation>
    <subcellularLocation>
        <location evidence="2">Golgi apparatus</location>
        <location evidence="2">trans-Golgi network membrane</location>
    </subcellularLocation>
    <subcellularLocation>
        <location evidence="3">Melanosome</location>
    </subcellularLocation>
</comment>
<dbReference type="STRING" id="7868.ENSCMIP00000012706"/>
<reference evidence="13" key="3">
    <citation type="journal article" date="2014" name="Nature">
        <title>Elephant shark genome provides unique insights into gnathostome evolution.</title>
        <authorList>
            <consortium name="International Elephant Shark Genome Sequencing Consortium"/>
            <person name="Venkatesh B."/>
            <person name="Lee A.P."/>
            <person name="Ravi V."/>
            <person name="Maurya A.K."/>
            <person name="Lian M.M."/>
            <person name="Swann J.B."/>
            <person name="Ohta Y."/>
            <person name="Flajnik M.F."/>
            <person name="Sutoh Y."/>
            <person name="Kasahara M."/>
            <person name="Hoon S."/>
            <person name="Gangu V."/>
            <person name="Roy S.W."/>
            <person name="Irimia M."/>
            <person name="Korzh V."/>
            <person name="Kondrychyn I."/>
            <person name="Lim Z.W."/>
            <person name="Tay B.H."/>
            <person name="Tohari S."/>
            <person name="Kong K.W."/>
            <person name="Ho S."/>
            <person name="Lorente-Galdos B."/>
            <person name="Quilez J."/>
            <person name="Marques-Bonet T."/>
            <person name="Raney B.J."/>
            <person name="Ingham P.W."/>
            <person name="Tay A."/>
            <person name="Hillier L.W."/>
            <person name="Minx P."/>
            <person name="Boehm T."/>
            <person name="Wilson R.K."/>
            <person name="Brenner S."/>
            <person name="Warren W.C."/>
        </authorList>
    </citation>
    <scope>NUCLEOTIDE SEQUENCE [LARGE SCALE GENOMIC DNA]</scope>
</reference>
<evidence type="ECO:0000313" key="13">
    <source>
        <dbReference type="Proteomes" id="UP000314986"/>
    </source>
</evidence>
<feature type="domain" description="Longin" evidence="11">
    <location>
        <begin position="22"/>
        <end position="115"/>
    </location>
</feature>
<evidence type="ECO:0000256" key="8">
    <source>
        <dbReference type="ARBA" id="ARBA00024173"/>
    </source>
</evidence>
<keyword evidence="13" id="KW-1185">Reference proteome</keyword>
<evidence type="ECO:0000256" key="7">
    <source>
        <dbReference type="ARBA" id="ARBA00023136"/>
    </source>
</evidence>
<keyword evidence="6" id="KW-0175">Coiled coil</keyword>
<reference evidence="13" key="1">
    <citation type="journal article" date="2006" name="Science">
        <title>Ancient noncoding elements conserved in the human genome.</title>
        <authorList>
            <person name="Venkatesh B."/>
            <person name="Kirkness E.F."/>
            <person name="Loh Y.H."/>
            <person name="Halpern A.L."/>
            <person name="Lee A.P."/>
            <person name="Johnson J."/>
            <person name="Dandona N."/>
            <person name="Viswanathan L.D."/>
            <person name="Tay A."/>
            <person name="Venter J.C."/>
            <person name="Strausberg R.L."/>
            <person name="Brenner S."/>
        </authorList>
    </citation>
    <scope>NUCLEOTIDE SEQUENCE [LARGE SCALE GENOMIC DNA]</scope>
</reference>
<dbReference type="PROSITE" id="PS50859">
    <property type="entry name" value="LONGIN"/>
    <property type="match status" value="1"/>
</dbReference>
<dbReference type="GO" id="GO:0042470">
    <property type="term" value="C:melanosome"/>
    <property type="evidence" value="ECO:0007669"/>
    <property type="project" value="UniProtKB-SubCell"/>
</dbReference>
<dbReference type="Proteomes" id="UP000314986">
    <property type="component" value="Unassembled WGS sequence"/>
</dbReference>
<dbReference type="GO" id="GO:0005789">
    <property type="term" value="C:endoplasmic reticulum membrane"/>
    <property type="evidence" value="ECO:0007669"/>
    <property type="project" value="UniProtKB-SubCell"/>
</dbReference>
<dbReference type="GO" id="GO:0006888">
    <property type="term" value="P:endoplasmic reticulum to Golgi vesicle-mediated transport"/>
    <property type="evidence" value="ECO:0007669"/>
    <property type="project" value="InterPro"/>
</dbReference>
<dbReference type="InParanoid" id="A0A4W3HA83"/>
<proteinExistence type="inferred from homology"/>
<feature type="chain" id="PRO_5021421923" evidence="10">
    <location>
        <begin position="17"/>
        <end position="224"/>
    </location>
</feature>
<comment type="similarity">
    <text evidence="4">Belongs to the synaptobrevin family.</text>
</comment>
<dbReference type="Pfam" id="PF13774">
    <property type="entry name" value="Longin"/>
    <property type="match status" value="1"/>
</dbReference>
<evidence type="ECO:0000256" key="1">
    <source>
        <dbReference type="ARBA" id="ARBA00004163"/>
    </source>
</evidence>
<evidence type="ECO:0000256" key="9">
    <source>
        <dbReference type="ARBA" id="ARBA00024188"/>
    </source>
</evidence>
<keyword evidence="7" id="KW-0472">Membrane</keyword>
<reference evidence="13" key="2">
    <citation type="journal article" date="2007" name="PLoS Biol.">
        <title>Survey sequencing and comparative analysis of the elephant shark (Callorhinchus milii) genome.</title>
        <authorList>
            <person name="Venkatesh B."/>
            <person name="Kirkness E.F."/>
            <person name="Loh Y.H."/>
            <person name="Halpern A.L."/>
            <person name="Lee A.P."/>
            <person name="Johnson J."/>
            <person name="Dandona N."/>
            <person name="Viswanathan L.D."/>
            <person name="Tay A."/>
            <person name="Venter J.C."/>
            <person name="Strausberg R.L."/>
            <person name="Brenner S."/>
        </authorList>
    </citation>
    <scope>NUCLEOTIDE SEQUENCE [LARGE SCALE GENOMIC DNA]</scope>
</reference>
<sequence>AAVCVCVCVSVTELWCVCVRQSGRNLQQYQLQAKQLVHKLNELSPARCSLEAGDYTFHCLTAGGICYLTLCEARFSHRNAFSFLAGLEAEFSELHLRKVPAVTRPYVFIEFDTYIQKLKKTYSDSWSRRSLVANKVMPDLESVLVTTLEEVLQRGEGLSELNTKNRKHMSVQSGKPQLSLRCPDLHATEPLPRDPHSPTPRRIYTKAAVSGLCLITALLCFWWL</sequence>
<keyword evidence="5" id="KW-0813">Transport</keyword>
<keyword evidence="10" id="KW-0732">Signal</keyword>
<name>A0A4W3HA83_CALMI</name>
<dbReference type="GO" id="GO:0006890">
    <property type="term" value="P:retrograde vesicle-mediated transport, Golgi to endoplasmic reticulum"/>
    <property type="evidence" value="ECO:0007669"/>
    <property type="project" value="InterPro"/>
</dbReference>
<dbReference type="GO" id="GO:0005794">
    <property type="term" value="C:Golgi apparatus"/>
    <property type="evidence" value="ECO:0007669"/>
    <property type="project" value="UniProtKB-SubCell"/>
</dbReference>
<reference evidence="12" key="5">
    <citation type="submission" date="2025-09" db="UniProtKB">
        <authorList>
            <consortium name="Ensembl"/>
        </authorList>
    </citation>
    <scope>IDENTIFICATION</scope>
</reference>
<evidence type="ECO:0000259" key="11">
    <source>
        <dbReference type="PROSITE" id="PS50859"/>
    </source>
</evidence>
<dbReference type="CDD" id="cd14824">
    <property type="entry name" value="Longin"/>
    <property type="match status" value="1"/>
</dbReference>
<reference evidence="12" key="4">
    <citation type="submission" date="2025-08" db="UniProtKB">
        <authorList>
            <consortium name="Ensembl"/>
        </authorList>
    </citation>
    <scope>IDENTIFICATION</scope>
</reference>
<dbReference type="GO" id="GO:0015031">
    <property type="term" value="P:protein transport"/>
    <property type="evidence" value="ECO:0007669"/>
    <property type="project" value="UniProtKB-KW"/>
</dbReference>
<evidence type="ECO:0000256" key="5">
    <source>
        <dbReference type="ARBA" id="ARBA00022927"/>
    </source>
</evidence>
<organism evidence="12 13">
    <name type="scientific">Callorhinchus milii</name>
    <name type="common">Ghost shark</name>
    <dbReference type="NCBI Taxonomy" id="7868"/>
    <lineage>
        <taxon>Eukaryota</taxon>
        <taxon>Metazoa</taxon>
        <taxon>Chordata</taxon>
        <taxon>Craniata</taxon>
        <taxon>Vertebrata</taxon>
        <taxon>Chondrichthyes</taxon>
        <taxon>Holocephali</taxon>
        <taxon>Chimaeriformes</taxon>
        <taxon>Callorhinchidae</taxon>
        <taxon>Callorhinchus</taxon>
    </lineage>
</organism>
<dbReference type="GO" id="GO:0005484">
    <property type="term" value="F:SNAP receptor activity"/>
    <property type="evidence" value="ECO:0007669"/>
    <property type="project" value="InterPro"/>
</dbReference>
<evidence type="ECO:0000256" key="6">
    <source>
        <dbReference type="ARBA" id="ARBA00023054"/>
    </source>
</evidence>
<dbReference type="Gene3D" id="3.30.450.50">
    <property type="entry name" value="Longin domain"/>
    <property type="match status" value="1"/>
</dbReference>
<evidence type="ECO:0000256" key="10">
    <source>
        <dbReference type="SAM" id="SignalP"/>
    </source>
</evidence>
<feature type="signal peptide" evidence="10">
    <location>
        <begin position="1"/>
        <end position="16"/>
    </location>
</feature>
<evidence type="ECO:0000313" key="12">
    <source>
        <dbReference type="Ensembl" id="ENSCMIP00000012706.1"/>
    </source>
</evidence>
<evidence type="ECO:0000256" key="4">
    <source>
        <dbReference type="ARBA" id="ARBA00008025"/>
    </source>
</evidence>
<dbReference type="InterPro" id="IPR011012">
    <property type="entry name" value="Longin-like_dom_sf"/>
</dbReference>
<dbReference type="PANTHER" id="PTHR45837">
    <property type="entry name" value="VESICLE-TRAFFICKING PROTEIN SEC22B"/>
    <property type="match status" value="1"/>
</dbReference>
<dbReference type="GeneTree" id="ENSGT00940000156349"/>
<accession>A0A4W3HA83</accession>
<gene>
    <name evidence="12" type="primary">LOC103189730</name>
</gene>
<dbReference type="AlphaFoldDB" id="A0A4W3HA83"/>
<protein>
    <submittedName>
        <fullName evidence="12">Vesicle-trafficking protein SEC22b-like</fullName>
    </submittedName>
</protein>
<keyword evidence="5" id="KW-0653">Protein transport</keyword>
<dbReference type="InterPro" id="IPR044565">
    <property type="entry name" value="Sec22"/>
</dbReference>
<dbReference type="Ensembl" id="ENSCMIT00000012994.1">
    <property type="protein sequence ID" value="ENSCMIP00000012706.1"/>
    <property type="gene ID" value="ENSCMIG00000006444.1"/>
</dbReference>
<dbReference type="InterPro" id="IPR010908">
    <property type="entry name" value="Longin_dom"/>
</dbReference>
<dbReference type="SMART" id="SM01270">
    <property type="entry name" value="Longin"/>
    <property type="match status" value="1"/>
</dbReference>
<dbReference type="SUPFAM" id="SSF64356">
    <property type="entry name" value="SNARE-like"/>
    <property type="match status" value="1"/>
</dbReference>
<evidence type="ECO:0000256" key="2">
    <source>
        <dbReference type="ARBA" id="ARBA00004198"/>
    </source>
</evidence>